<evidence type="ECO:0000313" key="2">
    <source>
        <dbReference type="Proteomes" id="UP001148299"/>
    </source>
</evidence>
<sequence>MQDSDCYIKLEDGINDVVFRLIHGTRASEAGGEKKRDELWRGKWIEQRYCEERNGEDHELIPKETEEKGYKVDPIEQTLPQTHIANLREPRCEHTSKRSGETGICEGAKASSLQSSLIKPV</sequence>
<gene>
    <name evidence="1" type="ORF">N7541_004315</name>
</gene>
<keyword evidence="2" id="KW-1185">Reference proteome</keyword>
<dbReference type="Proteomes" id="UP001148299">
    <property type="component" value="Unassembled WGS sequence"/>
</dbReference>
<comment type="caution">
    <text evidence="1">The sequence shown here is derived from an EMBL/GenBank/DDBJ whole genome shotgun (WGS) entry which is preliminary data.</text>
</comment>
<accession>A0A9W9RBI4</accession>
<protein>
    <submittedName>
        <fullName evidence="1">Uncharacterized protein</fullName>
    </submittedName>
</protein>
<reference evidence="1" key="2">
    <citation type="journal article" date="2023" name="IMA Fungus">
        <title>Comparative genomic study of the Penicillium genus elucidates a diverse pangenome and 15 lateral gene transfer events.</title>
        <authorList>
            <person name="Petersen C."/>
            <person name="Sorensen T."/>
            <person name="Nielsen M.R."/>
            <person name="Sondergaard T.E."/>
            <person name="Sorensen J.L."/>
            <person name="Fitzpatrick D.A."/>
            <person name="Frisvad J.C."/>
            <person name="Nielsen K.L."/>
        </authorList>
    </citation>
    <scope>NUCLEOTIDE SEQUENCE</scope>
    <source>
        <strain evidence="1">IBT 35675</strain>
    </source>
</reference>
<name>A0A9W9RBI4_PENBR</name>
<dbReference type="AlphaFoldDB" id="A0A9W9RBI4"/>
<proteinExistence type="predicted"/>
<evidence type="ECO:0000313" key="1">
    <source>
        <dbReference type="EMBL" id="KAJ5357157.1"/>
    </source>
</evidence>
<dbReference type="EMBL" id="JAPZBR010000003">
    <property type="protein sequence ID" value="KAJ5357157.1"/>
    <property type="molecule type" value="Genomic_DNA"/>
</dbReference>
<organism evidence="1 2">
    <name type="scientific">Penicillium brevicompactum</name>
    <dbReference type="NCBI Taxonomy" id="5074"/>
    <lineage>
        <taxon>Eukaryota</taxon>
        <taxon>Fungi</taxon>
        <taxon>Dikarya</taxon>
        <taxon>Ascomycota</taxon>
        <taxon>Pezizomycotina</taxon>
        <taxon>Eurotiomycetes</taxon>
        <taxon>Eurotiomycetidae</taxon>
        <taxon>Eurotiales</taxon>
        <taxon>Aspergillaceae</taxon>
        <taxon>Penicillium</taxon>
    </lineage>
</organism>
<reference evidence="1" key="1">
    <citation type="submission" date="2022-12" db="EMBL/GenBank/DDBJ databases">
        <authorList>
            <person name="Petersen C."/>
        </authorList>
    </citation>
    <scope>NUCLEOTIDE SEQUENCE</scope>
    <source>
        <strain evidence="1">IBT 35675</strain>
    </source>
</reference>